<feature type="transmembrane region" description="Helical" evidence="5">
    <location>
        <begin position="77"/>
        <end position="94"/>
    </location>
</feature>
<dbReference type="EMBL" id="PDOF01000001">
    <property type="protein sequence ID" value="PYZ98645.1"/>
    <property type="molecule type" value="Genomic_DNA"/>
</dbReference>
<reference evidence="8 9" key="1">
    <citation type="submission" date="2017-10" db="EMBL/GenBank/DDBJ databases">
        <title>Bacillus sp. nov., a halophilic bacterium isolated from a Yangshapao Lake.</title>
        <authorList>
            <person name="Wang H."/>
        </authorList>
    </citation>
    <scope>NUCLEOTIDE SEQUENCE [LARGE SCALE GENOMIC DNA]</scope>
    <source>
        <strain evidence="8 9">YSP-3</strain>
    </source>
</reference>
<evidence type="ECO:0000259" key="7">
    <source>
        <dbReference type="Pfam" id="PF24961"/>
    </source>
</evidence>
<dbReference type="Pfam" id="PF24961">
    <property type="entry name" value="NfeD_membrane"/>
    <property type="match status" value="1"/>
</dbReference>
<evidence type="ECO:0000259" key="6">
    <source>
        <dbReference type="Pfam" id="PF01957"/>
    </source>
</evidence>
<keyword evidence="3 5" id="KW-1133">Transmembrane helix</keyword>
<dbReference type="GO" id="GO:0005886">
    <property type="term" value="C:plasma membrane"/>
    <property type="evidence" value="ECO:0007669"/>
    <property type="project" value="TreeGrafter"/>
</dbReference>
<comment type="caution">
    <text evidence="8">The sequence shown here is derived from an EMBL/GenBank/DDBJ whole genome shotgun (WGS) entry which is preliminary data.</text>
</comment>
<evidence type="ECO:0000313" key="9">
    <source>
        <dbReference type="Proteomes" id="UP000248066"/>
    </source>
</evidence>
<dbReference type="InterPro" id="IPR052165">
    <property type="entry name" value="Membrane_assoc_protease"/>
</dbReference>
<dbReference type="Proteomes" id="UP000248066">
    <property type="component" value="Unassembled WGS sequence"/>
</dbReference>
<feature type="transmembrane region" description="Helical" evidence="5">
    <location>
        <begin position="100"/>
        <end position="123"/>
    </location>
</feature>
<dbReference type="OrthoDB" id="9806253at2"/>
<keyword evidence="4 5" id="KW-0472">Membrane</keyword>
<dbReference type="PANTHER" id="PTHR33507:SF3">
    <property type="entry name" value="INNER MEMBRANE PROTEIN YBBJ"/>
    <property type="match status" value="1"/>
</dbReference>
<proteinExistence type="predicted"/>
<evidence type="ECO:0000256" key="3">
    <source>
        <dbReference type="ARBA" id="ARBA00022989"/>
    </source>
</evidence>
<dbReference type="SUPFAM" id="SSF141322">
    <property type="entry name" value="NfeD domain-like"/>
    <property type="match status" value="1"/>
</dbReference>
<feature type="transmembrane region" description="Helical" evidence="5">
    <location>
        <begin position="6"/>
        <end position="22"/>
    </location>
</feature>
<dbReference type="PANTHER" id="PTHR33507">
    <property type="entry name" value="INNER MEMBRANE PROTEIN YBBJ"/>
    <property type="match status" value="1"/>
</dbReference>
<organism evidence="8 9">
    <name type="scientific">Alteribacter lacisalsi</name>
    <dbReference type="NCBI Taxonomy" id="2045244"/>
    <lineage>
        <taxon>Bacteria</taxon>
        <taxon>Bacillati</taxon>
        <taxon>Bacillota</taxon>
        <taxon>Bacilli</taxon>
        <taxon>Bacillales</taxon>
        <taxon>Bacillaceae</taxon>
        <taxon>Alteribacter</taxon>
    </lineage>
</organism>
<feature type="domain" description="NfeD integral membrane" evidence="7">
    <location>
        <begin position="9"/>
        <end position="120"/>
    </location>
</feature>
<dbReference type="InterPro" id="IPR056739">
    <property type="entry name" value="NfeD_membrane"/>
</dbReference>
<keyword evidence="2 5" id="KW-0812">Transmembrane</keyword>
<evidence type="ECO:0000313" key="8">
    <source>
        <dbReference type="EMBL" id="PYZ98645.1"/>
    </source>
</evidence>
<feature type="transmembrane region" description="Helical" evidence="5">
    <location>
        <begin position="29"/>
        <end position="47"/>
    </location>
</feature>
<keyword evidence="9" id="KW-1185">Reference proteome</keyword>
<evidence type="ECO:0000256" key="2">
    <source>
        <dbReference type="ARBA" id="ARBA00022692"/>
    </source>
</evidence>
<dbReference type="AlphaFoldDB" id="A0A2W0HM51"/>
<evidence type="ECO:0000256" key="5">
    <source>
        <dbReference type="SAM" id="Phobius"/>
    </source>
</evidence>
<evidence type="ECO:0000256" key="4">
    <source>
        <dbReference type="ARBA" id="ARBA00023136"/>
    </source>
</evidence>
<gene>
    <name evidence="8" type="ORF">CR205_08730</name>
</gene>
<dbReference type="RefSeq" id="WP_110518709.1">
    <property type="nucleotide sequence ID" value="NZ_PDOF01000001.1"/>
</dbReference>
<feature type="domain" description="NfeD-like C-terminal" evidence="6">
    <location>
        <begin position="152"/>
        <end position="205"/>
    </location>
</feature>
<feature type="transmembrane region" description="Helical" evidence="5">
    <location>
        <begin position="53"/>
        <end position="70"/>
    </location>
</feature>
<comment type="subcellular location">
    <subcellularLocation>
        <location evidence="1">Membrane</location>
        <topology evidence="1">Multi-pass membrane protein</topology>
    </subcellularLocation>
</comment>
<dbReference type="InterPro" id="IPR012340">
    <property type="entry name" value="NA-bd_OB-fold"/>
</dbReference>
<dbReference type="Gene3D" id="2.40.50.140">
    <property type="entry name" value="Nucleic acid-binding proteins"/>
    <property type="match status" value="1"/>
</dbReference>
<name>A0A2W0HM51_9BACI</name>
<dbReference type="InterPro" id="IPR002810">
    <property type="entry name" value="NfeD-like_C"/>
</dbReference>
<evidence type="ECO:0008006" key="10">
    <source>
        <dbReference type="Google" id="ProtNLM"/>
    </source>
</evidence>
<evidence type="ECO:0000256" key="1">
    <source>
        <dbReference type="ARBA" id="ARBA00004141"/>
    </source>
</evidence>
<dbReference type="Pfam" id="PF01957">
    <property type="entry name" value="NfeD"/>
    <property type="match status" value="1"/>
</dbReference>
<accession>A0A2W0HM51</accession>
<protein>
    <recommendedName>
        <fullName evidence="10">NfeD-like C-terminal domain-containing protein</fullName>
    </recommendedName>
</protein>
<sequence length="209" mass="22861">MDMLESATIGFLVVFLGTLFVFGEIMVRAKGLFGILGIAIMSLYFSYHLSPDLGMWVVLLYLIGLALIIFDGKVTTDGTIALVGVLLMILGLSLPTPGMVYGTLVAFALILAVPTSFLFTKVFPSRNLWDKMTLKDKLGDEEGYNSMNESYKELVGKSGVTKTPFRPTGTVEVEGKLYSATSDNQWIQADEKIKVVSVDGTRIVIVQEN</sequence>